<feature type="region of interest" description="Disordered" evidence="6">
    <location>
        <begin position="1316"/>
        <end position="1368"/>
    </location>
</feature>
<reference evidence="8 9" key="1">
    <citation type="journal article" date="2017" name="Int. J. Parasitol.">
        <title>The genome of the protozoan parasite Cystoisospora suis and a reverse vaccinology approach to identify vaccine candidates.</title>
        <authorList>
            <person name="Palmieri N."/>
            <person name="Shrestha A."/>
            <person name="Ruttkowski B."/>
            <person name="Beck T."/>
            <person name="Vogl C."/>
            <person name="Tomley F."/>
            <person name="Blake D.P."/>
            <person name="Joachim A."/>
        </authorList>
    </citation>
    <scope>NUCLEOTIDE SEQUENCE [LARGE SCALE GENOMIC DNA]</scope>
    <source>
        <strain evidence="8 9">Wien I</strain>
    </source>
</reference>
<feature type="region of interest" description="Disordered" evidence="6">
    <location>
        <begin position="285"/>
        <end position="307"/>
    </location>
</feature>
<feature type="transmembrane region" description="Helical" evidence="7">
    <location>
        <begin position="177"/>
        <end position="199"/>
    </location>
</feature>
<feature type="transmembrane region" description="Helical" evidence="7">
    <location>
        <begin position="886"/>
        <end position="906"/>
    </location>
</feature>
<feature type="region of interest" description="Disordered" evidence="6">
    <location>
        <begin position="562"/>
        <end position="589"/>
    </location>
</feature>
<dbReference type="VEuPathDB" id="ToxoDB:CSUI_003836"/>
<feature type="compositionally biased region" description="Polar residues" evidence="6">
    <location>
        <begin position="2568"/>
        <end position="2585"/>
    </location>
</feature>
<feature type="compositionally biased region" description="Basic and acidic residues" evidence="6">
    <location>
        <begin position="2228"/>
        <end position="2243"/>
    </location>
</feature>
<evidence type="ECO:0000256" key="7">
    <source>
        <dbReference type="SAM" id="Phobius"/>
    </source>
</evidence>
<feature type="region of interest" description="Disordered" evidence="6">
    <location>
        <begin position="507"/>
        <end position="529"/>
    </location>
</feature>
<feature type="compositionally biased region" description="Basic and acidic residues" evidence="6">
    <location>
        <begin position="2587"/>
        <end position="2599"/>
    </location>
</feature>
<feature type="compositionally biased region" description="Polar residues" evidence="6">
    <location>
        <begin position="432"/>
        <end position="443"/>
    </location>
</feature>
<dbReference type="EMBL" id="MIGC01001733">
    <property type="protein sequence ID" value="PHJ22317.1"/>
    <property type="molecule type" value="Genomic_DNA"/>
</dbReference>
<feature type="transmembrane region" description="Helical" evidence="7">
    <location>
        <begin position="1618"/>
        <end position="1651"/>
    </location>
</feature>
<feature type="compositionally biased region" description="Basic and acidic residues" evidence="6">
    <location>
        <begin position="1187"/>
        <end position="1203"/>
    </location>
</feature>
<feature type="compositionally biased region" description="Basic residues" evidence="6">
    <location>
        <begin position="1265"/>
        <end position="1274"/>
    </location>
</feature>
<feature type="compositionally biased region" description="Polar residues" evidence="6">
    <location>
        <begin position="1175"/>
        <end position="1186"/>
    </location>
</feature>
<feature type="compositionally biased region" description="Low complexity" evidence="6">
    <location>
        <begin position="449"/>
        <end position="464"/>
    </location>
</feature>
<feature type="region of interest" description="Disordered" evidence="6">
    <location>
        <begin position="1112"/>
        <end position="1145"/>
    </location>
</feature>
<evidence type="ECO:0000256" key="6">
    <source>
        <dbReference type="SAM" id="MobiDB-lite"/>
    </source>
</evidence>
<feature type="transmembrane region" description="Helical" evidence="7">
    <location>
        <begin position="944"/>
        <end position="971"/>
    </location>
</feature>
<feature type="compositionally biased region" description="Low complexity" evidence="6">
    <location>
        <begin position="2244"/>
        <end position="2255"/>
    </location>
</feature>
<evidence type="ECO:0000256" key="3">
    <source>
        <dbReference type="ARBA" id="ARBA00022692"/>
    </source>
</evidence>
<dbReference type="RefSeq" id="XP_067923994.1">
    <property type="nucleotide sequence ID" value="XM_068064031.1"/>
</dbReference>
<feature type="region of interest" description="Disordered" evidence="6">
    <location>
        <begin position="2489"/>
        <end position="2544"/>
    </location>
</feature>
<feature type="transmembrane region" description="Helical" evidence="7">
    <location>
        <begin position="857"/>
        <end position="874"/>
    </location>
</feature>
<dbReference type="GO" id="GO:0016020">
    <property type="term" value="C:membrane"/>
    <property type="evidence" value="ECO:0007669"/>
    <property type="project" value="UniProtKB-SubCell"/>
</dbReference>
<feature type="region of interest" description="Disordered" evidence="6">
    <location>
        <begin position="1009"/>
        <end position="1036"/>
    </location>
</feature>
<dbReference type="InterPro" id="IPR002549">
    <property type="entry name" value="AI-2E-like"/>
</dbReference>
<evidence type="ECO:0000313" key="8">
    <source>
        <dbReference type="EMBL" id="PHJ22317.1"/>
    </source>
</evidence>
<feature type="compositionally biased region" description="Polar residues" evidence="6">
    <location>
        <begin position="1322"/>
        <end position="1339"/>
    </location>
</feature>
<feature type="region of interest" description="Disordered" evidence="6">
    <location>
        <begin position="392"/>
        <end position="494"/>
    </location>
</feature>
<proteinExistence type="inferred from homology"/>
<feature type="region of interest" description="Disordered" evidence="6">
    <location>
        <begin position="1175"/>
        <end position="1232"/>
    </location>
</feature>
<accession>A0A2C6KZD4</accession>
<comment type="similarity">
    <text evidence="2">Belongs to the autoinducer-2 exporter (AI-2E) (TC 2.A.86) family.</text>
</comment>
<keyword evidence="9" id="KW-1185">Reference proteome</keyword>
<feature type="compositionally biased region" description="Low complexity" evidence="6">
    <location>
        <begin position="1021"/>
        <end position="1036"/>
    </location>
</feature>
<feature type="region of interest" description="Disordered" evidence="6">
    <location>
        <begin position="658"/>
        <end position="729"/>
    </location>
</feature>
<feature type="compositionally biased region" description="Basic and acidic residues" evidence="6">
    <location>
        <begin position="1341"/>
        <end position="1353"/>
    </location>
</feature>
<evidence type="ECO:0000256" key="4">
    <source>
        <dbReference type="ARBA" id="ARBA00022989"/>
    </source>
</evidence>
<evidence type="ECO:0000256" key="2">
    <source>
        <dbReference type="ARBA" id="ARBA00009773"/>
    </source>
</evidence>
<feature type="region of interest" description="Disordered" evidence="6">
    <location>
        <begin position="2566"/>
        <end position="2724"/>
    </location>
</feature>
<gene>
    <name evidence="8" type="ORF">CSUI_003836</name>
</gene>
<feature type="compositionally biased region" description="Polar residues" evidence="6">
    <location>
        <begin position="465"/>
        <end position="494"/>
    </location>
</feature>
<feature type="compositionally biased region" description="Polar residues" evidence="6">
    <location>
        <begin position="579"/>
        <end position="589"/>
    </location>
</feature>
<feature type="compositionally biased region" description="Low complexity" evidence="6">
    <location>
        <begin position="1084"/>
        <end position="1094"/>
    </location>
</feature>
<dbReference type="PANTHER" id="PTHR21716">
    <property type="entry name" value="TRANSMEMBRANE PROTEIN"/>
    <property type="match status" value="1"/>
</dbReference>
<feature type="region of interest" description="Disordered" evidence="6">
    <location>
        <begin position="1073"/>
        <end position="1094"/>
    </location>
</feature>
<evidence type="ECO:0000256" key="5">
    <source>
        <dbReference type="ARBA" id="ARBA00023136"/>
    </source>
</evidence>
<keyword evidence="5 7" id="KW-0472">Membrane</keyword>
<feature type="transmembrane region" description="Helical" evidence="7">
    <location>
        <begin position="205"/>
        <end position="226"/>
    </location>
</feature>
<evidence type="ECO:0000256" key="1">
    <source>
        <dbReference type="ARBA" id="ARBA00004141"/>
    </source>
</evidence>
<dbReference type="Proteomes" id="UP000221165">
    <property type="component" value="Unassembled WGS sequence"/>
</dbReference>
<dbReference type="OrthoDB" id="5970161at2759"/>
<sequence>MLSSRNLSGALEWRTPFSSEAQEAGRRDAASFPQGYTQESGPPAACFATSNPSVTDANGPISYSASHAGDMAFPAATQCFQPGQQRMPGRRLPSSCLDCFHLHHAAPPLYETGPSGYLPWQRFPGFGPRVPPAPATVTRQNTSPSALAFDPLDTAPGDGPAFSPVIWLPRLAHESEVALVHFVVYLVCAAGCVCVYYNLVVLEAYVLALFWAVVFSIPLRTGMNVLKRLILLSGQQSAAAVLAQASETSPSGQTQQHVSAAAALPPVTATSVFLHSPPRIASSASSELTAECHTGTPPAEGTGGFVHPRVYRHRSTSESIATRIASRLLPSVAPTAAAAESLLAQENLVIAEKLDKVTDSLQEAIEEGRDNDLPSAVAAAEEVPPLPLAARSPGNVEHISAPLDGAGSTVRQQGVLRDTCRPVSDSIGASPRQKSGSLLQVRSLSRGCSPRSVSLSPPSRVVASDSSRGPQSSPGKSSLSFQQPPTGDEVSSSTLTRAAAMAVGLASNSGAQGTCPPEATSPAKHTQSPCLVPGESSLCLPTPSVSPVSPRSVKTAPPIVCSPAAEESAGPSGEGFSGTNGRQLSQGSPNELEVAGGVVMGEKTPGEGLLSASTNQGNGVVAGECLQMQTQRVRSGVTSASAAAPCAWSCREQVFSEGSRAKDSTPGESPPLLAASEADPVPSQEGGSHERRAESAQFCPGVDSRGFGVSTLTHNSDRGRRGPVSHRRNLDLHRRLRSFGSSLAAYGSSLNTSFGQYTALRCEGRAACKRARSSRGKDESSGGADAFSPSGKQKHRKLSSMPSVTREPSWSLLGDVVLSSALVRLPARFLLFMIAPLQSLASPRPGKASARHASRPWFALLYRGCVLLLVYRAVSSYSRYSVSTVLLGAAGLGLLSITIRFILILVGKEQAFNRYLSWLSLPSLLTPVRRLLSLFHGSMQTSLNPILAIVVMLTSMLIFSLIVAFFCFQFYNEITLLWDACQRYVDTYILRSSTLQQAFQAIHTFVSPSDGTGGADGEEPSSSLYNTTIPSSSSSPPLSASQILFNIISRAAQAASGGGVANFGDALFGDRSDDSSSTLENTGPSSAARSPFSSPGLAHAFGGLGASLAATSGGGRGNGSSTGVGTSPAVKGGSSGNEGGAPTSSNSALKHLLGGSIGRYSDLWLSIRHLANAGSLQNGAGSSTTGPDKKPIYERRTGGRGQEDDATTMDSGGRGVDAGESQEKKRRNDVNQGWWGKREVNGRRQDAEEVEESLAEVRGRELSGGRRKCRKRSVRLTNKEGDRRATGGSSSSGNDSLKEGGGSFVGWSFSWPFKWKKSSESGTSPPSQPFSSPRESLTGTRGEDAEKEARETGRGSTTRSNTHRGRIPSSCFPREVPFFSLFAENGLDGSEGSCVRSKERDDSLSFEQDNLGDFDVDVGDEKQADAFLCSDAGDDFSERGNPLRPASEGHFVDGCCRDTIERTYDDQISGQEERYPATIAGFVSRGVGGEVDLNLAQATLGMGKTEGVLGGEDASSVSTRKTLDDSNAVGFWTGGDRLGDEGPGNQRLTDDVWKRWENTAELIGQLRKGNLSGAAGKVKEAWSEIYSLTSEGWWSYVTTYANTFFSGLLNSGFGAFRVFFFVFFLVFKFLLSAFDMLLQAVVFFSALYYLLCSSRSCLEYLEELLCIVDPSCIISHSINRGLRAILYSSVKRVWFYSLFTWFVYETAGMPVVYVPTAVSGLLALLPLLPPETISVIPCLVLWWGGGGADDAAAVATLALAHSKISGEFEQLPFQRPLSRAEAEAEALATGSWWGILSVTAGSQRKLGALALLAANAAVWWNVTTAIYREIPDSNPWLVGLSVALGLSTFGMKGIIIGPVLATLPLIVLTAAAKFSERRTREHQLAATVAQKTAHPVCTSAPSSPLVSTPSFSAAYSKSQGYDRAEPQWQRGEDLLPDRRQPGDMIMFGSGFKTQNERFKSAEKQNNLCGKPHCSLPSVAEGRTFDGEVRAKHPEESDLRSKSFQKKSDKCSNSLDKKGATAVLSATPDVSEVISGPPATPSAAAAAAELAKAATQAAVTQVASIVGEAAGQEKEGVSCGSTPAMRPICVAPPIEVVPRSVVPFQVGLRSDKHDDIDGTMICLHRPDPILHVERCSAFYGEANSPVDYSPWNQPFTRGAPQPCRSVTASSHVAELPPADAYRAQSVFGSLVRGSQGTSFANSQGSTALMFPEAKEGAFTSFTSNEPSSEGERVGEKSCSEDSRRSSISSRISSGTNSRDEGWWPLPDGDQVPGAAPLPREDSRLSTGPAEGRRGRVLAFSRKVADGAYTGTESNGGSSSRALLRGSGGRRGLLESSHLSRLRLPQQWAKRDRAVASGTAARGALPVVSIPGSSGRRVSSRASRVRCASYHGRENTFPGEGSEFPVWPPRSEESFLRDAASGEAAFLYPAVGISQVASGGPPLGVHASSTATASPQGTAPMLPPLFRRMLAASSSWGRDEPHRSVRDLLERESGTGAVGANRSHLGNAERAGSASGDDAEPGVDDSDDGTKRTDASSGAGERSRSSMLAAAVLKTAEKLEWLLERPSGGLVNSITTGSAPANLSNASPRVEDTQTKKESKKVNTVRTIAKPRRHKQRAEPRGLGGARCSKPRISECGGRRSTTSGAQVLPKNGNEDEGPPSTALVEGATDSETVEGVTASRGVRQTQLNRGVMPQNEASDAPAALFSPGGPKSSLLDGRSQEDTRK</sequence>
<feature type="region of interest" description="Disordered" evidence="6">
    <location>
        <begin position="2218"/>
        <end position="2327"/>
    </location>
</feature>
<dbReference type="GeneID" id="94427242"/>
<comment type="subcellular location">
    <subcellularLocation>
        <location evidence="1">Membrane</location>
        <topology evidence="1">Multi-pass membrane protein</topology>
    </subcellularLocation>
</comment>
<feature type="transmembrane region" description="Helical" evidence="7">
    <location>
        <begin position="1684"/>
        <end position="1704"/>
    </location>
</feature>
<protein>
    <submittedName>
        <fullName evidence="8">Transmembrane protein</fullName>
    </submittedName>
</protein>
<feature type="region of interest" description="Disordered" evidence="6">
    <location>
        <begin position="772"/>
        <end position="806"/>
    </location>
</feature>
<comment type="caution">
    <text evidence="8">The sequence shown here is derived from an EMBL/GenBank/DDBJ whole genome shotgun (WGS) entry which is preliminary data.</text>
</comment>
<feature type="region of interest" description="Disordered" evidence="6">
    <location>
        <begin position="18"/>
        <end position="50"/>
    </location>
</feature>
<feature type="compositionally biased region" description="Acidic residues" evidence="6">
    <location>
        <begin position="2515"/>
        <end position="2525"/>
    </location>
</feature>
<evidence type="ECO:0000313" key="9">
    <source>
        <dbReference type="Proteomes" id="UP000221165"/>
    </source>
</evidence>
<name>A0A2C6KZD4_9APIC</name>
<feature type="region of interest" description="Disordered" evidence="6">
    <location>
        <begin position="1258"/>
        <end position="1299"/>
    </location>
</feature>
<feature type="region of interest" description="Disordered" evidence="6">
    <location>
        <begin position="1989"/>
        <end position="2011"/>
    </location>
</feature>
<organism evidence="8 9">
    <name type="scientific">Cystoisospora suis</name>
    <dbReference type="NCBI Taxonomy" id="483139"/>
    <lineage>
        <taxon>Eukaryota</taxon>
        <taxon>Sar</taxon>
        <taxon>Alveolata</taxon>
        <taxon>Apicomplexa</taxon>
        <taxon>Conoidasida</taxon>
        <taxon>Coccidia</taxon>
        <taxon>Eucoccidiorida</taxon>
        <taxon>Eimeriorina</taxon>
        <taxon>Sarcocystidae</taxon>
        <taxon>Cystoisospora</taxon>
    </lineage>
</organism>
<keyword evidence="3 7" id="KW-0812">Transmembrane</keyword>
<feature type="compositionally biased region" description="Low complexity" evidence="6">
    <location>
        <begin position="2314"/>
        <end position="2323"/>
    </location>
</feature>
<feature type="compositionally biased region" description="Gly residues" evidence="6">
    <location>
        <begin position="1112"/>
        <end position="1122"/>
    </location>
</feature>
<dbReference type="PANTHER" id="PTHR21716:SF4">
    <property type="entry name" value="TRANSMEMBRANE PROTEIN 245"/>
    <property type="match status" value="1"/>
</dbReference>
<keyword evidence="4 7" id="KW-1133">Transmembrane helix</keyword>